<name>A0A1H4GHA4_9BACI</name>
<dbReference type="Proteomes" id="UP000198584">
    <property type="component" value="Unassembled WGS sequence"/>
</dbReference>
<proteinExistence type="predicted"/>
<dbReference type="STRING" id="571932.SAMN05421743_11620"/>
<organism evidence="5 6">
    <name type="scientific">Thalassobacillus cyri</name>
    <dbReference type="NCBI Taxonomy" id="571932"/>
    <lineage>
        <taxon>Bacteria</taxon>
        <taxon>Bacillati</taxon>
        <taxon>Bacillota</taxon>
        <taxon>Bacilli</taxon>
        <taxon>Bacillales</taxon>
        <taxon>Bacillaceae</taxon>
        <taxon>Thalassobacillus</taxon>
    </lineage>
</organism>
<dbReference type="OrthoDB" id="9804712at2"/>
<dbReference type="Pfam" id="PF00015">
    <property type="entry name" value="MCPsignal"/>
    <property type="match status" value="1"/>
</dbReference>
<protein>
    <submittedName>
        <fullName evidence="5">Methyl-accepting chemotaxis protein</fullName>
    </submittedName>
</protein>
<dbReference type="PROSITE" id="PS50111">
    <property type="entry name" value="CHEMOTAXIS_TRANSDUC_2"/>
    <property type="match status" value="1"/>
</dbReference>
<dbReference type="PANTHER" id="PTHR32089">
    <property type="entry name" value="METHYL-ACCEPTING CHEMOTAXIS PROTEIN MCPB"/>
    <property type="match status" value="1"/>
</dbReference>
<sequence length="492" mass="53392">MENNIKQTILVKQNGVLIKIMLLSILLGLGAELAVGAPMVNMLALGIGGSVVAGLMILFHYKKLWQQAVPYVAVSGMTGVAFVIMMSSDYVTNMLFTFFLLGVAAVSLSLTVLMTGGVLGLGLLALFVIVKGEVMDFDMRATIISLVFFILVFAVLMIQVRLSRQLLGDVETNLVHNNKLVIESGEQAQRIRKVASDVQSNMTAIDTSSKKNTGMMNEMNLSFQEISHAAQSQASAITEITTSTDQANGLLERMMSDFDDLAQSGEEVQDSSALGKTSLQSLTHTMEGFKEAFDQMRGDMEQLTEGIKKNTNFTKQIQAIAEQTNLLALNASIEAARAGEAGKGFAVVAEEVRKLAESSSQTAVQINDNLTEIKERAIKTENQVKDNEVKLEESLAITTETSGAFTSVTNKLDGFIGKMKEFDGQARDIRSSSLSIDKAVNELAAIIEETSATMQQLQAHVEQQTYDQQVLTEAITETNASMALLQEDKQVS</sequence>
<feature type="transmembrane region" description="Helical" evidence="3">
    <location>
        <begin position="68"/>
        <end position="86"/>
    </location>
</feature>
<dbReference type="EMBL" id="FNQR01000016">
    <property type="protein sequence ID" value="SEB09003.1"/>
    <property type="molecule type" value="Genomic_DNA"/>
</dbReference>
<accession>A0A1H4GHA4</accession>
<feature type="transmembrane region" description="Helical" evidence="3">
    <location>
        <begin position="141"/>
        <end position="160"/>
    </location>
</feature>
<gene>
    <name evidence="5" type="ORF">SAMN05421743_11620</name>
</gene>
<keyword evidence="3" id="KW-0812">Transmembrane</keyword>
<dbReference type="SUPFAM" id="SSF58104">
    <property type="entry name" value="Methyl-accepting chemotaxis protein (MCP) signaling domain"/>
    <property type="match status" value="1"/>
</dbReference>
<evidence type="ECO:0000259" key="4">
    <source>
        <dbReference type="PROSITE" id="PS50111"/>
    </source>
</evidence>
<keyword evidence="6" id="KW-1185">Reference proteome</keyword>
<dbReference type="SMART" id="SM00283">
    <property type="entry name" value="MA"/>
    <property type="match status" value="1"/>
</dbReference>
<evidence type="ECO:0000313" key="6">
    <source>
        <dbReference type="Proteomes" id="UP000198584"/>
    </source>
</evidence>
<evidence type="ECO:0000256" key="1">
    <source>
        <dbReference type="ARBA" id="ARBA00023224"/>
    </source>
</evidence>
<keyword evidence="3" id="KW-1133">Transmembrane helix</keyword>
<dbReference type="InterPro" id="IPR004089">
    <property type="entry name" value="MCPsignal_dom"/>
</dbReference>
<feature type="transmembrane region" description="Helical" evidence="3">
    <location>
        <begin position="16"/>
        <end position="36"/>
    </location>
</feature>
<evidence type="ECO:0000256" key="3">
    <source>
        <dbReference type="SAM" id="Phobius"/>
    </source>
</evidence>
<dbReference type="Gene3D" id="1.10.287.950">
    <property type="entry name" value="Methyl-accepting chemotaxis protein"/>
    <property type="match status" value="1"/>
</dbReference>
<reference evidence="5 6" key="1">
    <citation type="submission" date="2016-10" db="EMBL/GenBank/DDBJ databases">
        <authorList>
            <person name="de Groot N.N."/>
        </authorList>
    </citation>
    <scope>NUCLEOTIDE SEQUENCE [LARGE SCALE GENOMIC DNA]</scope>
    <source>
        <strain evidence="5 6">CCM7597</strain>
    </source>
</reference>
<dbReference type="GO" id="GO:0007165">
    <property type="term" value="P:signal transduction"/>
    <property type="evidence" value="ECO:0007669"/>
    <property type="project" value="UniProtKB-KW"/>
</dbReference>
<dbReference type="RefSeq" id="WP_093046058.1">
    <property type="nucleotide sequence ID" value="NZ_FNQR01000016.1"/>
</dbReference>
<feature type="transmembrane region" description="Helical" evidence="3">
    <location>
        <begin position="98"/>
        <end position="129"/>
    </location>
</feature>
<evidence type="ECO:0000313" key="5">
    <source>
        <dbReference type="EMBL" id="SEB09003.1"/>
    </source>
</evidence>
<evidence type="ECO:0000256" key="2">
    <source>
        <dbReference type="PROSITE-ProRule" id="PRU00284"/>
    </source>
</evidence>
<dbReference type="PANTHER" id="PTHR32089:SF112">
    <property type="entry name" value="LYSOZYME-LIKE PROTEIN-RELATED"/>
    <property type="match status" value="1"/>
</dbReference>
<feature type="transmembrane region" description="Helical" evidence="3">
    <location>
        <begin position="42"/>
        <end position="61"/>
    </location>
</feature>
<feature type="domain" description="Methyl-accepting transducer" evidence="4">
    <location>
        <begin position="208"/>
        <end position="458"/>
    </location>
</feature>
<keyword evidence="1 2" id="KW-0807">Transducer</keyword>
<dbReference type="AlphaFoldDB" id="A0A1H4GHA4"/>
<keyword evidence="3" id="KW-0472">Membrane</keyword>
<dbReference type="GO" id="GO:0016020">
    <property type="term" value="C:membrane"/>
    <property type="evidence" value="ECO:0007669"/>
    <property type="project" value="InterPro"/>
</dbReference>